<name>A0A382EF23_9ZZZZ</name>
<sequence>MEAVLYDAPLALAGRGLCHGGGTFPAGVVIGEAEGREVAERTGPFDVAVHVGQLVLHGLERADRHAELVAFLHVSEVQVEDPLAGADGGECYGGSGFLEGPADCIGRVSRAQEPVTVDVHSVEVDSGMPGGRVDGIQGF</sequence>
<dbReference type="AlphaFoldDB" id="A0A382EF23"/>
<evidence type="ECO:0000313" key="1">
    <source>
        <dbReference type="EMBL" id="SVB49386.1"/>
    </source>
</evidence>
<protein>
    <submittedName>
        <fullName evidence="1">Uncharacterized protein</fullName>
    </submittedName>
</protein>
<proteinExistence type="predicted"/>
<dbReference type="EMBL" id="UINC01044227">
    <property type="protein sequence ID" value="SVB49386.1"/>
    <property type="molecule type" value="Genomic_DNA"/>
</dbReference>
<organism evidence="1">
    <name type="scientific">marine metagenome</name>
    <dbReference type="NCBI Taxonomy" id="408172"/>
    <lineage>
        <taxon>unclassified sequences</taxon>
        <taxon>metagenomes</taxon>
        <taxon>ecological metagenomes</taxon>
    </lineage>
</organism>
<reference evidence="1" key="1">
    <citation type="submission" date="2018-05" db="EMBL/GenBank/DDBJ databases">
        <authorList>
            <person name="Lanie J.A."/>
            <person name="Ng W.-L."/>
            <person name="Kazmierczak K.M."/>
            <person name="Andrzejewski T.M."/>
            <person name="Davidsen T.M."/>
            <person name="Wayne K.J."/>
            <person name="Tettelin H."/>
            <person name="Glass J.I."/>
            <person name="Rusch D."/>
            <person name="Podicherti R."/>
            <person name="Tsui H.-C.T."/>
            <person name="Winkler M.E."/>
        </authorList>
    </citation>
    <scope>NUCLEOTIDE SEQUENCE</scope>
</reference>
<accession>A0A382EF23</accession>
<gene>
    <name evidence="1" type="ORF">METZ01_LOCUS202240</name>
</gene>